<dbReference type="InterPro" id="IPR003918">
    <property type="entry name" value="NADH_UbQ_OxRdtase"/>
</dbReference>
<dbReference type="PANTHER" id="PTHR43507:SF1">
    <property type="entry name" value="NADH-UBIQUINONE OXIDOREDUCTASE CHAIN 4"/>
    <property type="match status" value="1"/>
</dbReference>
<keyword evidence="3 6" id="KW-0812">Transmembrane</keyword>
<dbReference type="OrthoDB" id="19089at2157"/>
<evidence type="ECO:0000256" key="2">
    <source>
        <dbReference type="ARBA" id="ARBA00009025"/>
    </source>
</evidence>
<evidence type="ECO:0000256" key="4">
    <source>
        <dbReference type="ARBA" id="ARBA00022989"/>
    </source>
</evidence>
<evidence type="ECO:0000256" key="3">
    <source>
        <dbReference type="ARBA" id="ARBA00022692"/>
    </source>
</evidence>
<dbReference type="PANTHER" id="PTHR43507">
    <property type="entry name" value="NADH-UBIQUINONE OXIDOREDUCTASE CHAIN 4"/>
    <property type="match status" value="1"/>
</dbReference>
<gene>
    <name evidence="8" type="ORF">HZS54_14315</name>
</gene>
<evidence type="ECO:0000313" key="9">
    <source>
        <dbReference type="Proteomes" id="UP000509346"/>
    </source>
</evidence>
<evidence type="ECO:0000256" key="1">
    <source>
        <dbReference type="ARBA" id="ARBA00004141"/>
    </source>
</evidence>
<comment type="subcellular location">
    <subcellularLocation>
        <location evidence="1">Membrane</location>
        <topology evidence="1">Multi-pass membrane protein</topology>
    </subcellularLocation>
</comment>
<feature type="transmembrane region" description="Helical" evidence="6">
    <location>
        <begin position="472"/>
        <end position="492"/>
    </location>
</feature>
<dbReference type="InterPro" id="IPR001750">
    <property type="entry name" value="ND/Mrp_TM"/>
</dbReference>
<evidence type="ECO:0000256" key="5">
    <source>
        <dbReference type="ARBA" id="ARBA00023136"/>
    </source>
</evidence>
<dbReference type="NCBIfam" id="TIGR01972">
    <property type="entry name" value="NDH_I_M"/>
    <property type="match status" value="1"/>
</dbReference>
<feature type="transmembrane region" description="Helical" evidence="6">
    <location>
        <begin position="32"/>
        <end position="51"/>
    </location>
</feature>
<dbReference type="GO" id="GO:0042773">
    <property type="term" value="P:ATP synthesis coupled electron transport"/>
    <property type="evidence" value="ECO:0007669"/>
    <property type="project" value="InterPro"/>
</dbReference>
<feature type="transmembrane region" description="Helical" evidence="6">
    <location>
        <begin position="393"/>
        <end position="418"/>
    </location>
</feature>
<dbReference type="GeneID" id="56083786"/>
<feature type="transmembrane region" description="Helical" evidence="6">
    <location>
        <begin position="6"/>
        <end position="25"/>
    </location>
</feature>
<keyword evidence="9" id="KW-1185">Reference proteome</keyword>
<dbReference type="PRINTS" id="PR01437">
    <property type="entry name" value="NUOXDRDTASE4"/>
</dbReference>
<feature type="transmembrane region" description="Helical" evidence="6">
    <location>
        <begin position="322"/>
        <end position="341"/>
    </location>
</feature>
<protein>
    <submittedName>
        <fullName evidence="8">NuoM family protein</fullName>
    </submittedName>
</protein>
<dbReference type="KEGG" id="hpel:HZS54_14315"/>
<name>A0A7D5PBU5_9EURY</name>
<keyword evidence="5 6" id="KW-0472">Membrane</keyword>
<accession>A0A7D5PBU5</accession>
<dbReference type="GO" id="GO:0048039">
    <property type="term" value="F:ubiquinone binding"/>
    <property type="evidence" value="ECO:0007669"/>
    <property type="project" value="TreeGrafter"/>
</dbReference>
<feature type="transmembrane region" description="Helical" evidence="6">
    <location>
        <begin position="143"/>
        <end position="160"/>
    </location>
</feature>
<evidence type="ECO:0000259" key="7">
    <source>
        <dbReference type="Pfam" id="PF00361"/>
    </source>
</evidence>
<comment type="similarity">
    <text evidence="2">Belongs to the complex I subunit 4 family.</text>
</comment>
<sequence length="538" mass="57019">MPVAGPVEALLGATLLGALVVFLAPDEWAGKLAVAVSLVPVGISLWMYSAFDGVGNALMADGDIAFESTVGWLSLGRYDLAWHVGLDGISLPLLVLATVLTTLALVSSWTPIDERQSQFYGLMLLMEASLIGVFTALDFLLWLVFWEAVLVPMYFLIGVWGGPRRKYAAIKFFVYTNVATLVMFVGFMALVFGLGDSISTFDMPAIAQALRTEGALGSVAGIAPGTLRVVAFALMFAGFAVKVPVFPVHTWLPDAHVEAPTPVSVMLAGVLLKMGTYALLRFNFTMLQDIALDYAAIIVAFGVLSIIYGAMLALAQQDLKRIVAYSSISSMGYVILGLVAFTPHGFGGATFQMVAHGLISGLMFMTVGVIYNETHTRMVGDISGIADRMPWTVGILVAAAFGYMGLPLMAGFAAEYLIFQGAFASPYIPAAPLVTAAGMFGIVIVAGYLLWAMQRTLFGEYSLATDYDVSRAPVHDVAPLVVLLALVIALGVDPGLVYQMIQEAVNPILPPDPATLAVPYGAVGDAASALFQGGVAPW</sequence>
<feature type="transmembrane region" description="Helical" evidence="6">
    <location>
        <begin position="215"/>
        <end position="241"/>
    </location>
</feature>
<dbReference type="InterPro" id="IPR010227">
    <property type="entry name" value="NADH_Q_OxRdtase_chainM/4"/>
</dbReference>
<dbReference type="AlphaFoldDB" id="A0A7D5PBU5"/>
<dbReference type="EMBL" id="CP058909">
    <property type="protein sequence ID" value="QLH82725.1"/>
    <property type="molecule type" value="Genomic_DNA"/>
</dbReference>
<evidence type="ECO:0000313" key="8">
    <source>
        <dbReference type="EMBL" id="QLH82725.1"/>
    </source>
</evidence>
<organism evidence="8 9">
    <name type="scientific">Halosimplex pelagicum</name>
    <dbReference type="NCBI Taxonomy" id="869886"/>
    <lineage>
        <taxon>Archaea</taxon>
        <taxon>Methanobacteriati</taxon>
        <taxon>Methanobacteriota</taxon>
        <taxon>Stenosarchaea group</taxon>
        <taxon>Halobacteria</taxon>
        <taxon>Halobacteriales</taxon>
        <taxon>Haloarculaceae</taxon>
        <taxon>Halosimplex</taxon>
    </lineage>
</organism>
<feature type="transmembrane region" description="Helical" evidence="6">
    <location>
        <begin position="172"/>
        <end position="195"/>
    </location>
</feature>
<reference evidence="8 9" key="1">
    <citation type="submission" date="2020-07" db="EMBL/GenBank/DDBJ databases">
        <title>Halosimplex litoreum sp. nov. and Halosimplex rubrum sp. nov., isolated from different salt environments.</title>
        <authorList>
            <person name="Cui H."/>
        </authorList>
    </citation>
    <scope>NUCLEOTIDE SEQUENCE [LARGE SCALE GENOMIC DNA]</scope>
    <source>
        <strain evidence="8 9">R2</strain>
    </source>
</reference>
<dbReference type="GO" id="GO:0016020">
    <property type="term" value="C:membrane"/>
    <property type="evidence" value="ECO:0007669"/>
    <property type="project" value="UniProtKB-SubCell"/>
</dbReference>
<dbReference type="GO" id="GO:0015990">
    <property type="term" value="P:electron transport coupled proton transport"/>
    <property type="evidence" value="ECO:0007669"/>
    <property type="project" value="TreeGrafter"/>
</dbReference>
<evidence type="ECO:0000256" key="6">
    <source>
        <dbReference type="SAM" id="Phobius"/>
    </source>
</evidence>
<dbReference type="RefSeq" id="WP_179917794.1">
    <property type="nucleotide sequence ID" value="NZ_CP058909.1"/>
</dbReference>
<feature type="transmembrane region" description="Helical" evidence="6">
    <location>
        <begin position="262"/>
        <end position="282"/>
    </location>
</feature>
<feature type="domain" description="NADH:quinone oxidoreductase/Mrp antiporter transmembrane" evidence="7">
    <location>
        <begin position="136"/>
        <end position="431"/>
    </location>
</feature>
<proteinExistence type="inferred from homology"/>
<dbReference type="GO" id="GO:0008137">
    <property type="term" value="F:NADH dehydrogenase (ubiquinone) activity"/>
    <property type="evidence" value="ECO:0007669"/>
    <property type="project" value="InterPro"/>
</dbReference>
<dbReference type="Pfam" id="PF00361">
    <property type="entry name" value="Proton_antipo_M"/>
    <property type="match status" value="1"/>
</dbReference>
<feature type="transmembrane region" description="Helical" evidence="6">
    <location>
        <begin position="430"/>
        <end position="451"/>
    </location>
</feature>
<feature type="transmembrane region" description="Helical" evidence="6">
    <location>
        <begin position="89"/>
        <end position="107"/>
    </location>
</feature>
<dbReference type="GO" id="GO:0003954">
    <property type="term" value="F:NADH dehydrogenase activity"/>
    <property type="evidence" value="ECO:0007669"/>
    <property type="project" value="TreeGrafter"/>
</dbReference>
<feature type="transmembrane region" description="Helical" evidence="6">
    <location>
        <begin position="353"/>
        <end position="372"/>
    </location>
</feature>
<keyword evidence="4 6" id="KW-1133">Transmembrane helix</keyword>
<feature type="transmembrane region" description="Helical" evidence="6">
    <location>
        <begin position="119"/>
        <end position="137"/>
    </location>
</feature>
<dbReference type="Proteomes" id="UP000509346">
    <property type="component" value="Chromosome"/>
</dbReference>
<feature type="transmembrane region" description="Helical" evidence="6">
    <location>
        <begin position="294"/>
        <end position="315"/>
    </location>
</feature>